<dbReference type="InterPro" id="IPR038296">
    <property type="entry name" value="ParD_sf"/>
</dbReference>
<dbReference type="PANTHER" id="PTHR36582:SF2">
    <property type="entry name" value="ANTITOXIN PARD"/>
    <property type="match status" value="1"/>
</dbReference>
<dbReference type="InterPro" id="IPR010985">
    <property type="entry name" value="Ribbon_hlx_hlx"/>
</dbReference>
<keyword evidence="2" id="KW-1277">Toxin-antitoxin system</keyword>
<gene>
    <name evidence="3" type="ORF">B1B_07917</name>
</gene>
<evidence type="ECO:0000256" key="1">
    <source>
        <dbReference type="ARBA" id="ARBA00008580"/>
    </source>
</evidence>
<dbReference type="Pfam" id="PF03693">
    <property type="entry name" value="ParD_antitoxin"/>
    <property type="match status" value="1"/>
</dbReference>
<reference evidence="3" key="2">
    <citation type="journal article" date="2014" name="ISME J.">
        <title>Microbial stratification in low pH oxic and suboxic macroscopic growths along an acid mine drainage.</title>
        <authorList>
            <person name="Mendez-Garcia C."/>
            <person name="Mesa V."/>
            <person name="Sprenger R.R."/>
            <person name="Richter M."/>
            <person name="Diez M.S."/>
            <person name="Solano J."/>
            <person name="Bargiela R."/>
            <person name="Golyshina O.V."/>
            <person name="Manteca A."/>
            <person name="Ramos J.L."/>
            <person name="Gallego J.R."/>
            <person name="Llorente I."/>
            <person name="Martins Dos Santos V.A."/>
            <person name="Jensen O.N."/>
            <person name="Pelaez A.I."/>
            <person name="Sanchez J."/>
            <person name="Ferrer M."/>
        </authorList>
    </citation>
    <scope>NUCLEOTIDE SEQUENCE</scope>
</reference>
<comment type="caution">
    <text evidence="3">The sequence shown here is derived from an EMBL/GenBank/DDBJ whole genome shotgun (WGS) entry which is preliminary data.</text>
</comment>
<comment type="similarity">
    <text evidence="1">Belongs to the ParD antitoxin family.</text>
</comment>
<dbReference type="PANTHER" id="PTHR36582">
    <property type="entry name" value="ANTITOXIN PARD"/>
    <property type="match status" value="1"/>
</dbReference>
<dbReference type="SUPFAM" id="SSF47598">
    <property type="entry name" value="Ribbon-helix-helix"/>
    <property type="match status" value="1"/>
</dbReference>
<accession>T1C1R0</accession>
<reference evidence="3" key="1">
    <citation type="submission" date="2013-08" db="EMBL/GenBank/DDBJ databases">
        <authorList>
            <person name="Mendez C."/>
            <person name="Richter M."/>
            <person name="Ferrer M."/>
            <person name="Sanchez J."/>
        </authorList>
    </citation>
    <scope>NUCLEOTIDE SEQUENCE</scope>
</reference>
<organism evidence="3">
    <name type="scientific">mine drainage metagenome</name>
    <dbReference type="NCBI Taxonomy" id="410659"/>
    <lineage>
        <taxon>unclassified sequences</taxon>
        <taxon>metagenomes</taxon>
        <taxon>ecological metagenomes</taxon>
    </lineage>
</organism>
<proteinExistence type="inferred from homology"/>
<dbReference type="GO" id="GO:0006355">
    <property type="term" value="P:regulation of DNA-templated transcription"/>
    <property type="evidence" value="ECO:0007669"/>
    <property type="project" value="InterPro"/>
</dbReference>
<dbReference type="InterPro" id="IPR022789">
    <property type="entry name" value="ParD"/>
</dbReference>
<sequence length="91" mass="10170">MAGNIEKISVALPTDMANLVRQAVDTGDYASSSEVIREALREWKTRRATRAEALAELRKLWQEGIASGPAEDFEIAAIKQRGRQRLQSSRK</sequence>
<dbReference type="CDD" id="cd22231">
    <property type="entry name" value="RHH_NikR_HicB-like"/>
    <property type="match status" value="1"/>
</dbReference>
<dbReference type="Gene3D" id="6.10.10.120">
    <property type="entry name" value="Antitoxin ParD1-like"/>
    <property type="match status" value="1"/>
</dbReference>
<dbReference type="EMBL" id="AUZY01005086">
    <property type="protein sequence ID" value="EQD60060.1"/>
    <property type="molecule type" value="Genomic_DNA"/>
</dbReference>
<evidence type="ECO:0000313" key="3">
    <source>
        <dbReference type="EMBL" id="EQD60060.1"/>
    </source>
</evidence>
<dbReference type="AlphaFoldDB" id="T1C1R0"/>
<protein>
    <submittedName>
        <fullName evidence="3">Addiction module antidote protein, CopG/Arc/MetJ family</fullName>
    </submittedName>
</protein>
<name>T1C1R0_9ZZZZ</name>
<evidence type="ECO:0000256" key="2">
    <source>
        <dbReference type="ARBA" id="ARBA00022649"/>
    </source>
</evidence>
<dbReference type="NCBIfam" id="TIGR02606">
    <property type="entry name" value="antidote_CC2985"/>
    <property type="match status" value="1"/>
</dbReference>